<evidence type="ECO:0000256" key="2">
    <source>
        <dbReference type="SAM" id="Phobius"/>
    </source>
</evidence>
<sequence>MGTDKFPDDDYCVENAVYIVTTGYYRFSLGLSLIVSVISLNYLVYFFYRHYRKLIFHFNIKVLLFSLFLCCFLYGCLNTGMKVCDVYNYG</sequence>
<comment type="similarity">
    <text evidence="1">Belongs to the nematode receptor-like protein srb family.</text>
</comment>
<feature type="transmembrane region" description="Helical" evidence="2">
    <location>
        <begin position="60"/>
        <end position="81"/>
    </location>
</feature>
<organism evidence="3 4">
    <name type="scientific">Oesophagostomum dentatum</name>
    <name type="common">Nodular worm</name>
    <dbReference type="NCBI Taxonomy" id="61180"/>
    <lineage>
        <taxon>Eukaryota</taxon>
        <taxon>Metazoa</taxon>
        <taxon>Ecdysozoa</taxon>
        <taxon>Nematoda</taxon>
        <taxon>Chromadorea</taxon>
        <taxon>Rhabditida</taxon>
        <taxon>Rhabditina</taxon>
        <taxon>Rhabditomorpha</taxon>
        <taxon>Strongyloidea</taxon>
        <taxon>Strongylidae</taxon>
        <taxon>Oesophagostomum</taxon>
    </lineage>
</organism>
<evidence type="ECO:0000313" key="3">
    <source>
        <dbReference type="EMBL" id="KHJ95166.1"/>
    </source>
</evidence>
<dbReference type="AlphaFoldDB" id="A0A0B1TGH2"/>
<evidence type="ECO:0000313" key="4">
    <source>
        <dbReference type="Proteomes" id="UP000053660"/>
    </source>
</evidence>
<dbReference type="InterPro" id="IPR002184">
    <property type="entry name" value="7TM_GPCR_serpentine_rcpt_Srb"/>
</dbReference>
<name>A0A0B1TGH2_OESDE</name>
<keyword evidence="2" id="KW-0472">Membrane</keyword>
<dbReference type="EMBL" id="KN550058">
    <property type="protein sequence ID" value="KHJ95166.1"/>
    <property type="molecule type" value="Genomic_DNA"/>
</dbReference>
<accession>A0A0B1TGH2</accession>
<keyword evidence="2" id="KW-0812">Transmembrane</keyword>
<dbReference type="Pfam" id="PF02175">
    <property type="entry name" value="7TM_GPCR_Srb"/>
    <property type="match status" value="1"/>
</dbReference>
<gene>
    <name evidence="3" type="ORF">OESDEN_04894</name>
</gene>
<dbReference type="Proteomes" id="UP000053660">
    <property type="component" value="Unassembled WGS sequence"/>
</dbReference>
<evidence type="ECO:0000256" key="1">
    <source>
        <dbReference type="ARBA" id="ARBA00006860"/>
    </source>
</evidence>
<proteinExistence type="inferred from homology"/>
<keyword evidence="2" id="KW-1133">Transmembrane helix</keyword>
<feature type="transmembrane region" description="Helical" evidence="2">
    <location>
        <begin position="27"/>
        <end position="48"/>
    </location>
</feature>
<protein>
    <submittedName>
        <fullName evidence="3">Uncharacterized protein</fullName>
    </submittedName>
</protein>
<reference evidence="3 4" key="1">
    <citation type="submission" date="2014-03" db="EMBL/GenBank/DDBJ databases">
        <title>Draft genome of the hookworm Oesophagostomum dentatum.</title>
        <authorList>
            <person name="Mitreva M."/>
        </authorList>
    </citation>
    <scope>NUCLEOTIDE SEQUENCE [LARGE SCALE GENOMIC DNA]</scope>
    <source>
        <strain evidence="3 4">OD-Hann</strain>
    </source>
</reference>
<keyword evidence="4" id="KW-1185">Reference proteome</keyword>
<dbReference type="GO" id="GO:0016020">
    <property type="term" value="C:membrane"/>
    <property type="evidence" value="ECO:0007669"/>
    <property type="project" value="UniProtKB-SubCell"/>
</dbReference>